<feature type="transmembrane region" description="Helical" evidence="9">
    <location>
        <begin position="192"/>
        <end position="213"/>
    </location>
</feature>
<dbReference type="PANTHER" id="PTHR30183">
    <property type="entry name" value="MOLYBDENUM TRANSPORT SYSTEM PERMEASE PROTEIN MODB"/>
    <property type="match status" value="1"/>
</dbReference>
<reference evidence="12 13" key="1">
    <citation type="submission" date="2020-02" db="EMBL/GenBank/DDBJ databases">
        <title>Comparative genomics of sulfur disproportionating microorganisms.</title>
        <authorList>
            <person name="Ward L.M."/>
            <person name="Bertran E."/>
            <person name="Johnston D.T."/>
        </authorList>
    </citation>
    <scope>NUCLEOTIDE SEQUENCE [LARGE SCALE GENOMIC DNA]</scope>
    <source>
        <strain evidence="12 13">DSM 100025</strain>
    </source>
</reference>
<feature type="transmembrane region" description="Helical" evidence="9">
    <location>
        <begin position="12"/>
        <end position="35"/>
    </location>
</feature>
<keyword evidence="5 10" id="KW-0500">Molybdenum</keyword>
<name>A0A6N9TMH3_DISTH</name>
<evidence type="ECO:0000256" key="4">
    <source>
        <dbReference type="ARBA" id="ARBA00022475"/>
    </source>
</evidence>
<feature type="transmembrane region" description="Helical" evidence="9">
    <location>
        <begin position="47"/>
        <end position="68"/>
    </location>
</feature>
<feature type="domain" description="ABC transmembrane type-1" evidence="11">
    <location>
        <begin position="9"/>
        <end position="211"/>
    </location>
</feature>
<keyword evidence="7 9" id="KW-1133">Transmembrane helix</keyword>
<sequence length="223" mass="23976">MNEAVLFPVRLSLQVAATATAVLVAVTVPLAYAFARGRFPGRRLLEVLFSLPLVLPPTVLGYYLVALVGRRGLVGRWLYETTGWTPVFSWWGAVLASAVVAFPLLFHTAVAAIAAVDPRLEQAAFTLGHSRWRTFWRVTLPLARRGLLAGVVLAFARAMGEFGATLMVAGNIPGRTTTMPVAIYNAFISGRMATAGTLVLIHTGVALFFLWLVRGARGSEAPA</sequence>
<dbReference type="AlphaFoldDB" id="A0A6N9TMH3"/>
<evidence type="ECO:0000259" key="11">
    <source>
        <dbReference type="PROSITE" id="PS50928"/>
    </source>
</evidence>
<comment type="similarity">
    <text evidence="2 10">Belongs to the binding-protein-dependent transport system permease family. CysTW subfamily.</text>
</comment>
<dbReference type="CDD" id="cd06261">
    <property type="entry name" value="TM_PBP2"/>
    <property type="match status" value="1"/>
</dbReference>
<feature type="transmembrane region" description="Helical" evidence="9">
    <location>
        <begin position="147"/>
        <end position="172"/>
    </location>
</feature>
<dbReference type="EMBL" id="JAAGRR010000060">
    <property type="protein sequence ID" value="NDY42491.1"/>
    <property type="molecule type" value="Genomic_DNA"/>
</dbReference>
<evidence type="ECO:0000313" key="12">
    <source>
        <dbReference type="EMBL" id="NDY42491.1"/>
    </source>
</evidence>
<evidence type="ECO:0000256" key="10">
    <source>
        <dbReference type="RuleBase" id="RU365097"/>
    </source>
</evidence>
<evidence type="ECO:0000313" key="13">
    <source>
        <dbReference type="Proteomes" id="UP000469346"/>
    </source>
</evidence>
<comment type="caution">
    <text evidence="12">The sequence shown here is derived from an EMBL/GenBank/DDBJ whole genome shotgun (WGS) entry which is preliminary data.</text>
</comment>
<evidence type="ECO:0000256" key="6">
    <source>
        <dbReference type="ARBA" id="ARBA00022692"/>
    </source>
</evidence>
<organism evidence="12 13">
    <name type="scientific">Dissulfurirhabdus thermomarina</name>
    <dbReference type="NCBI Taxonomy" id="1765737"/>
    <lineage>
        <taxon>Bacteria</taxon>
        <taxon>Deltaproteobacteria</taxon>
        <taxon>Dissulfurirhabdaceae</taxon>
        <taxon>Dissulfurirhabdus</taxon>
    </lineage>
</organism>
<dbReference type="GO" id="GO:0005886">
    <property type="term" value="C:plasma membrane"/>
    <property type="evidence" value="ECO:0007669"/>
    <property type="project" value="UniProtKB-SubCell"/>
</dbReference>
<dbReference type="InterPro" id="IPR000515">
    <property type="entry name" value="MetI-like"/>
</dbReference>
<evidence type="ECO:0000256" key="2">
    <source>
        <dbReference type="ARBA" id="ARBA00007069"/>
    </source>
</evidence>
<evidence type="ECO:0000256" key="3">
    <source>
        <dbReference type="ARBA" id="ARBA00022448"/>
    </source>
</evidence>
<keyword evidence="8 9" id="KW-0472">Membrane</keyword>
<dbReference type="SUPFAM" id="SSF161098">
    <property type="entry name" value="MetI-like"/>
    <property type="match status" value="1"/>
</dbReference>
<evidence type="ECO:0000256" key="7">
    <source>
        <dbReference type="ARBA" id="ARBA00022989"/>
    </source>
</evidence>
<keyword evidence="4 10" id="KW-1003">Cell membrane</keyword>
<dbReference type="GO" id="GO:0015098">
    <property type="term" value="F:molybdate ion transmembrane transporter activity"/>
    <property type="evidence" value="ECO:0007669"/>
    <property type="project" value="UniProtKB-UniRule"/>
</dbReference>
<comment type="function">
    <text evidence="10">Part of the binding-protein-dependent transport system for molybdenum; probably responsible for the translocation of the substrate across the membrane.</text>
</comment>
<keyword evidence="13" id="KW-1185">Reference proteome</keyword>
<dbReference type="Proteomes" id="UP000469346">
    <property type="component" value="Unassembled WGS sequence"/>
</dbReference>
<proteinExistence type="inferred from homology"/>
<evidence type="ECO:0000256" key="9">
    <source>
        <dbReference type="RuleBase" id="RU363032"/>
    </source>
</evidence>
<dbReference type="Gene3D" id="1.10.3720.10">
    <property type="entry name" value="MetI-like"/>
    <property type="match status" value="1"/>
</dbReference>
<comment type="subcellular location">
    <subcellularLocation>
        <location evidence="1 9">Cell membrane</location>
        <topology evidence="1 9">Multi-pass membrane protein</topology>
    </subcellularLocation>
</comment>
<accession>A0A6N9TMH3</accession>
<dbReference type="Pfam" id="PF00528">
    <property type="entry name" value="BPD_transp_1"/>
    <property type="match status" value="1"/>
</dbReference>
<keyword evidence="6 9" id="KW-0812">Transmembrane</keyword>
<evidence type="ECO:0000256" key="8">
    <source>
        <dbReference type="ARBA" id="ARBA00023136"/>
    </source>
</evidence>
<dbReference type="InterPro" id="IPR011867">
    <property type="entry name" value="ModB_ABC"/>
</dbReference>
<keyword evidence="3 9" id="KW-0813">Transport</keyword>
<protein>
    <recommendedName>
        <fullName evidence="10">Molybdenum transport system permease</fullName>
    </recommendedName>
</protein>
<dbReference type="RefSeq" id="WP_163298630.1">
    <property type="nucleotide sequence ID" value="NZ_JAAGRR010000060.1"/>
</dbReference>
<evidence type="ECO:0000256" key="5">
    <source>
        <dbReference type="ARBA" id="ARBA00022505"/>
    </source>
</evidence>
<feature type="transmembrane region" description="Helical" evidence="9">
    <location>
        <begin position="88"/>
        <end position="116"/>
    </location>
</feature>
<dbReference type="NCBIfam" id="TIGR02141">
    <property type="entry name" value="modB_ABC"/>
    <property type="match status" value="1"/>
</dbReference>
<dbReference type="PANTHER" id="PTHR30183:SF3">
    <property type="entry name" value="MOLYBDENUM TRANSPORT SYSTEM PERMEASE PROTEIN MODB"/>
    <property type="match status" value="1"/>
</dbReference>
<evidence type="ECO:0000256" key="1">
    <source>
        <dbReference type="ARBA" id="ARBA00004651"/>
    </source>
</evidence>
<dbReference type="InterPro" id="IPR035906">
    <property type="entry name" value="MetI-like_sf"/>
</dbReference>
<gene>
    <name evidence="12" type="primary">modB</name>
    <name evidence="12" type="ORF">G3N55_06500</name>
</gene>
<dbReference type="PROSITE" id="PS50928">
    <property type="entry name" value="ABC_TM1"/>
    <property type="match status" value="1"/>
</dbReference>